<dbReference type="EMBL" id="GL377596">
    <property type="protein sequence ID" value="EFJ22295.1"/>
    <property type="molecule type" value="Genomic_DNA"/>
</dbReference>
<proteinExistence type="predicted"/>
<evidence type="ECO:0000313" key="2">
    <source>
        <dbReference type="Proteomes" id="UP000001514"/>
    </source>
</evidence>
<keyword evidence="2" id="KW-1185">Reference proteome</keyword>
<name>D8RZG1_SELML</name>
<dbReference type="Proteomes" id="UP000001514">
    <property type="component" value="Unassembled WGS sequence"/>
</dbReference>
<evidence type="ECO:0000313" key="1">
    <source>
        <dbReference type="EMBL" id="EFJ22295.1"/>
    </source>
</evidence>
<organism evidence="2">
    <name type="scientific">Selaginella moellendorffii</name>
    <name type="common">Spikemoss</name>
    <dbReference type="NCBI Taxonomy" id="88036"/>
    <lineage>
        <taxon>Eukaryota</taxon>
        <taxon>Viridiplantae</taxon>
        <taxon>Streptophyta</taxon>
        <taxon>Embryophyta</taxon>
        <taxon>Tracheophyta</taxon>
        <taxon>Lycopodiopsida</taxon>
        <taxon>Selaginellales</taxon>
        <taxon>Selaginellaceae</taxon>
        <taxon>Selaginella</taxon>
    </lineage>
</organism>
<gene>
    <name evidence="1" type="ORF">SELMODRAFT_416492</name>
</gene>
<dbReference type="AlphaFoldDB" id="D8RZG1"/>
<dbReference type="Gramene" id="EFJ22295">
    <property type="protein sequence ID" value="EFJ22295"/>
    <property type="gene ID" value="SELMODRAFT_416492"/>
</dbReference>
<dbReference type="InParanoid" id="D8RZG1"/>
<dbReference type="KEGG" id="smo:SELMODRAFT_416492"/>
<protein>
    <submittedName>
        <fullName evidence="1">Uncharacterized protein</fullName>
    </submittedName>
</protein>
<accession>D8RZG1</accession>
<dbReference type="HOGENOM" id="CLU_1247191_0_0_1"/>
<sequence length="222" mass="25386">MAQHEIHPSLHLRHGAMHCLAPALSPYASKVCTSAHPNLRSEYKVPLASQREVDWHGPREAPIREQSFYECDAVGLAPRLLGKLLPNKRVWTRRAYLIGLSAAARRRNALPDTVFRLRKCFSGGVLLVWSQVLALVKDFHARSGAYRRISLQFLQFKEICHTRYELSYVMLAPRDLLEQVVLRFDSRDGSSPDAILVIGGKIELQLVFRNFSHFYSATIRFF</sequence>
<reference evidence="1 2" key="1">
    <citation type="journal article" date="2011" name="Science">
        <title>The Selaginella genome identifies genetic changes associated with the evolution of vascular plants.</title>
        <authorList>
            <person name="Banks J.A."/>
            <person name="Nishiyama T."/>
            <person name="Hasebe M."/>
            <person name="Bowman J.L."/>
            <person name="Gribskov M."/>
            <person name="dePamphilis C."/>
            <person name="Albert V.A."/>
            <person name="Aono N."/>
            <person name="Aoyama T."/>
            <person name="Ambrose B.A."/>
            <person name="Ashton N.W."/>
            <person name="Axtell M.J."/>
            <person name="Barker E."/>
            <person name="Barker M.S."/>
            <person name="Bennetzen J.L."/>
            <person name="Bonawitz N.D."/>
            <person name="Chapple C."/>
            <person name="Cheng C."/>
            <person name="Correa L.G."/>
            <person name="Dacre M."/>
            <person name="DeBarry J."/>
            <person name="Dreyer I."/>
            <person name="Elias M."/>
            <person name="Engstrom E.M."/>
            <person name="Estelle M."/>
            <person name="Feng L."/>
            <person name="Finet C."/>
            <person name="Floyd S.K."/>
            <person name="Frommer W.B."/>
            <person name="Fujita T."/>
            <person name="Gramzow L."/>
            <person name="Gutensohn M."/>
            <person name="Harholt J."/>
            <person name="Hattori M."/>
            <person name="Heyl A."/>
            <person name="Hirai T."/>
            <person name="Hiwatashi Y."/>
            <person name="Ishikawa M."/>
            <person name="Iwata M."/>
            <person name="Karol K.G."/>
            <person name="Koehler B."/>
            <person name="Kolukisaoglu U."/>
            <person name="Kubo M."/>
            <person name="Kurata T."/>
            <person name="Lalonde S."/>
            <person name="Li K."/>
            <person name="Li Y."/>
            <person name="Litt A."/>
            <person name="Lyons E."/>
            <person name="Manning G."/>
            <person name="Maruyama T."/>
            <person name="Michael T.P."/>
            <person name="Mikami K."/>
            <person name="Miyazaki S."/>
            <person name="Morinaga S."/>
            <person name="Murata T."/>
            <person name="Mueller-Roeber B."/>
            <person name="Nelson D.R."/>
            <person name="Obara M."/>
            <person name="Oguri Y."/>
            <person name="Olmstead R.G."/>
            <person name="Onodera N."/>
            <person name="Petersen B.L."/>
            <person name="Pils B."/>
            <person name="Prigge M."/>
            <person name="Rensing S.A."/>
            <person name="Riano-Pachon D.M."/>
            <person name="Roberts A.W."/>
            <person name="Sato Y."/>
            <person name="Scheller H.V."/>
            <person name="Schulz B."/>
            <person name="Schulz C."/>
            <person name="Shakirov E.V."/>
            <person name="Shibagaki N."/>
            <person name="Shinohara N."/>
            <person name="Shippen D.E."/>
            <person name="Soerensen I."/>
            <person name="Sotooka R."/>
            <person name="Sugimoto N."/>
            <person name="Sugita M."/>
            <person name="Sumikawa N."/>
            <person name="Tanurdzic M."/>
            <person name="Theissen G."/>
            <person name="Ulvskov P."/>
            <person name="Wakazuki S."/>
            <person name="Weng J.K."/>
            <person name="Willats W.W."/>
            <person name="Wipf D."/>
            <person name="Wolf P.G."/>
            <person name="Yang L."/>
            <person name="Zimmer A.D."/>
            <person name="Zhu Q."/>
            <person name="Mitros T."/>
            <person name="Hellsten U."/>
            <person name="Loque D."/>
            <person name="Otillar R."/>
            <person name="Salamov A."/>
            <person name="Schmutz J."/>
            <person name="Shapiro H."/>
            <person name="Lindquist E."/>
            <person name="Lucas S."/>
            <person name="Rokhsar D."/>
            <person name="Grigoriev I.V."/>
        </authorList>
    </citation>
    <scope>NUCLEOTIDE SEQUENCE [LARGE SCALE GENOMIC DNA]</scope>
</reference>